<dbReference type="PANTHER" id="PTHR30204:SF97">
    <property type="entry name" value="MERR FAMILY REGULATORY PROTEIN"/>
    <property type="match status" value="1"/>
</dbReference>
<comment type="caution">
    <text evidence="3">The sequence shown here is derived from an EMBL/GenBank/DDBJ whole genome shotgun (WGS) entry which is preliminary data.</text>
</comment>
<dbReference type="PROSITE" id="PS50937">
    <property type="entry name" value="HTH_MERR_2"/>
    <property type="match status" value="1"/>
</dbReference>
<dbReference type="InterPro" id="IPR009061">
    <property type="entry name" value="DNA-bd_dom_put_sf"/>
</dbReference>
<evidence type="ECO:0000313" key="3">
    <source>
        <dbReference type="EMBL" id="HBK53562.1"/>
    </source>
</evidence>
<dbReference type="STRING" id="378794.GCA_001570625_02269"/>
<reference evidence="3 4" key="1">
    <citation type="journal article" date="2018" name="Nat. Biotechnol.">
        <title>A standardized bacterial taxonomy based on genome phylogeny substantially revises the tree of life.</title>
        <authorList>
            <person name="Parks D.H."/>
            <person name="Chuvochina M."/>
            <person name="Waite D.W."/>
            <person name="Rinke C."/>
            <person name="Skarshewski A."/>
            <person name="Chaumeil P.A."/>
            <person name="Hugenholtz P."/>
        </authorList>
    </citation>
    <scope>NUCLEOTIDE SEQUENCE [LARGE SCALE GENOMIC DNA]</scope>
    <source>
        <strain evidence="3">UBA10948</strain>
    </source>
</reference>
<dbReference type="CDD" id="cd01107">
    <property type="entry name" value="HTH_BmrR"/>
    <property type="match status" value="1"/>
</dbReference>
<evidence type="ECO:0000313" key="4">
    <source>
        <dbReference type="Proteomes" id="UP000263273"/>
    </source>
</evidence>
<dbReference type="SMART" id="SM00871">
    <property type="entry name" value="AraC_E_bind"/>
    <property type="match status" value="1"/>
</dbReference>
<dbReference type="SMART" id="SM00422">
    <property type="entry name" value="HTH_MERR"/>
    <property type="match status" value="1"/>
</dbReference>
<dbReference type="InterPro" id="IPR011256">
    <property type="entry name" value="Reg_factor_effector_dom_sf"/>
</dbReference>
<accession>A0A354YZA4</accession>
<dbReference type="EMBL" id="DNZF01000143">
    <property type="protein sequence ID" value="HBK53562.1"/>
    <property type="molecule type" value="Genomic_DNA"/>
</dbReference>
<keyword evidence="1" id="KW-0238">DNA-binding</keyword>
<sequence length="293" mass="33472">MKRALDFALTGSRILQSEHVQITSGGDSMLTIGEFSKISRVSTKTLRYYDQIGLLKPGFVSKDSGYRYYEVSQLRDMLLITRLKRYRFSLPEISAVLATRDNSRLGELLQAKKEEFLLHINDQQHILLQMEQDIAKIERCENIMQADYLVKTVEMHPMTIFSHRKNMGLEDLDAAFAAMFAEMERKKINPSGPYLIIYHDEVFDHDNSDMEIAVQIAGGAGEHIRDLSPGFCCFATHIGPYDNLGECYAALSEWIEREGYVIAGPPFDLYVKDFSHGVSLSEYVTEVYFPIKK</sequence>
<dbReference type="Pfam" id="PF13411">
    <property type="entry name" value="MerR_1"/>
    <property type="match status" value="1"/>
</dbReference>
<dbReference type="AlphaFoldDB" id="A0A354YZA4"/>
<evidence type="ECO:0000256" key="1">
    <source>
        <dbReference type="ARBA" id="ARBA00023125"/>
    </source>
</evidence>
<protein>
    <submittedName>
        <fullName evidence="3">MerR family transcriptional regulator</fullName>
    </submittedName>
</protein>
<dbReference type="SUPFAM" id="SSF46955">
    <property type="entry name" value="Putative DNA-binding domain"/>
    <property type="match status" value="1"/>
</dbReference>
<dbReference type="InterPro" id="IPR000551">
    <property type="entry name" value="MerR-type_HTH_dom"/>
</dbReference>
<name>A0A354YZA4_9FIRM</name>
<dbReference type="Pfam" id="PF06445">
    <property type="entry name" value="GyrI-like"/>
    <property type="match status" value="1"/>
</dbReference>
<dbReference type="InterPro" id="IPR029442">
    <property type="entry name" value="GyrI-like"/>
</dbReference>
<dbReference type="PROSITE" id="PS00552">
    <property type="entry name" value="HTH_MERR_1"/>
    <property type="match status" value="1"/>
</dbReference>
<gene>
    <name evidence="3" type="ORF">DDZ44_06475</name>
</gene>
<organism evidence="3 4">
    <name type="scientific">Syntrophomonas wolfei</name>
    <dbReference type="NCBI Taxonomy" id="863"/>
    <lineage>
        <taxon>Bacteria</taxon>
        <taxon>Bacillati</taxon>
        <taxon>Bacillota</taxon>
        <taxon>Clostridia</taxon>
        <taxon>Eubacteriales</taxon>
        <taxon>Syntrophomonadaceae</taxon>
        <taxon>Syntrophomonas</taxon>
    </lineage>
</organism>
<dbReference type="Gene3D" id="3.20.80.10">
    <property type="entry name" value="Regulatory factor, effector binding domain"/>
    <property type="match status" value="1"/>
</dbReference>
<dbReference type="Proteomes" id="UP000263273">
    <property type="component" value="Unassembled WGS sequence"/>
</dbReference>
<dbReference type="InterPro" id="IPR010499">
    <property type="entry name" value="AraC_E-bd"/>
</dbReference>
<dbReference type="SUPFAM" id="SSF55136">
    <property type="entry name" value="Probable bacterial effector-binding domain"/>
    <property type="match status" value="1"/>
</dbReference>
<dbReference type="InterPro" id="IPR047057">
    <property type="entry name" value="MerR_fam"/>
</dbReference>
<evidence type="ECO:0000259" key="2">
    <source>
        <dbReference type="PROSITE" id="PS50937"/>
    </source>
</evidence>
<dbReference type="Gene3D" id="1.10.1660.10">
    <property type="match status" value="1"/>
</dbReference>
<feature type="domain" description="HTH merR-type" evidence="2">
    <location>
        <begin position="29"/>
        <end position="99"/>
    </location>
</feature>
<dbReference type="GO" id="GO:0003700">
    <property type="term" value="F:DNA-binding transcription factor activity"/>
    <property type="evidence" value="ECO:0007669"/>
    <property type="project" value="InterPro"/>
</dbReference>
<proteinExistence type="predicted"/>
<dbReference type="GO" id="GO:0003677">
    <property type="term" value="F:DNA binding"/>
    <property type="evidence" value="ECO:0007669"/>
    <property type="project" value="UniProtKB-KW"/>
</dbReference>
<dbReference type="PANTHER" id="PTHR30204">
    <property type="entry name" value="REDOX-CYCLING DRUG-SENSING TRANSCRIPTIONAL ACTIVATOR SOXR"/>
    <property type="match status" value="1"/>
</dbReference>